<evidence type="ECO:0000256" key="1">
    <source>
        <dbReference type="ARBA" id="ARBA00004123"/>
    </source>
</evidence>
<dbReference type="GO" id="GO:0006364">
    <property type="term" value="P:rRNA processing"/>
    <property type="evidence" value="ECO:0007669"/>
    <property type="project" value="UniProtKB-KW"/>
</dbReference>
<sequence length="468" mass="49669">MVQPTEEAPTPTGDPAVVEAIELADLAGARIKDTEVAALAAGVMAPSDLVRPVANGEASKNTEQQGQDGGPQEGATAKVKIESDEESSEDEEEQRAPAGTVGGERAQQQAEGMEVEKEESSAANKGKRKAAILEAEEEGGGGGAEGRPEWMEMEPEEEAGDGSSEVSSEDSEVIEAPRRNKDPHLPLTGPLSIRPIGDVSDGEDEEFMGAALPMTKNEELEPILPLGEVSLDGAEVQEVGKILSLVEADGTIVVQGKPGLVLDEGCVLASRVVEPKENGEPSGEATGATEPLGRIHEIFGPCALPHYTVRVQGAAVQHQVVVRYQVALKKLLQMEKERADAHMAVIEKRVEEEAEAAALRDPAIAIAAEEAALKAAVAAAAEADAAVAAAAAPMTGAQIREDAMRRSRAKKKPNPNNDQKLEDIRKVVVDAQEAMLTRDLHPFSRWKNGAHRVRTQERPDVAERKDLE</sequence>
<accession>D8LTG9</accession>
<evidence type="ECO:0000313" key="7">
    <source>
        <dbReference type="EMBL" id="CBN78010.1"/>
    </source>
</evidence>
<dbReference type="GO" id="GO:0000493">
    <property type="term" value="P:box H/ACA snoRNP assembly"/>
    <property type="evidence" value="ECO:0007669"/>
    <property type="project" value="InterPro"/>
</dbReference>
<keyword evidence="8" id="KW-1185">Reference proteome</keyword>
<dbReference type="EMBL" id="FN649740">
    <property type="protein sequence ID" value="CBN78010.1"/>
    <property type="molecule type" value="Genomic_DNA"/>
</dbReference>
<evidence type="ECO:0000256" key="4">
    <source>
        <dbReference type="ARBA" id="ARBA00022884"/>
    </source>
</evidence>
<feature type="region of interest" description="Disordered" evidence="6">
    <location>
        <begin position="440"/>
        <end position="468"/>
    </location>
</feature>
<comment type="subcellular location">
    <subcellularLocation>
        <location evidence="1">Nucleus</location>
    </subcellularLocation>
</comment>
<evidence type="ECO:0000256" key="6">
    <source>
        <dbReference type="SAM" id="MobiDB-lite"/>
    </source>
</evidence>
<feature type="compositionally biased region" description="Basic and acidic residues" evidence="6">
    <location>
        <begin position="454"/>
        <end position="468"/>
    </location>
</feature>
<keyword evidence="3" id="KW-0698">rRNA processing</keyword>
<organism evidence="7 8">
    <name type="scientific">Ectocarpus siliculosus</name>
    <name type="common">Brown alga</name>
    <name type="synonym">Conferva siliculosa</name>
    <dbReference type="NCBI Taxonomy" id="2880"/>
    <lineage>
        <taxon>Eukaryota</taxon>
        <taxon>Sar</taxon>
        <taxon>Stramenopiles</taxon>
        <taxon>Ochrophyta</taxon>
        <taxon>PX clade</taxon>
        <taxon>Phaeophyceae</taxon>
        <taxon>Ectocarpales</taxon>
        <taxon>Ectocarpaceae</taxon>
        <taxon>Ectocarpus</taxon>
    </lineage>
</organism>
<feature type="region of interest" description="Disordered" evidence="6">
    <location>
        <begin position="43"/>
        <end position="199"/>
    </location>
</feature>
<protein>
    <submittedName>
        <fullName evidence="7">Uncharacterized protein</fullName>
    </submittedName>
</protein>
<keyword evidence="4" id="KW-0694">RNA-binding</keyword>
<keyword evidence="2" id="KW-0690">Ribosome biogenesis</keyword>
<dbReference type="Gene3D" id="2.40.10.230">
    <property type="entry name" value="Probable tRNA pseudouridine synthase domain"/>
    <property type="match status" value="1"/>
</dbReference>
<evidence type="ECO:0000313" key="8">
    <source>
        <dbReference type="Proteomes" id="UP000002630"/>
    </source>
</evidence>
<evidence type="ECO:0000256" key="3">
    <source>
        <dbReference type="ARBA" id="ARBA00022552"/>
    </source>
</evidence>
<proteinExistence type="predicted"/>
<dbReference type="InParanoid" id="D8LTG9"/>
<feature type="compositionally biased region" description="Acidic residues" evidence="6">
    <location>
        <begin position="151"/>
        <end position="160"/>
    </location>
</feature>
<dbReference type="GO" id="GO:0005732">
    <property type="term" value="C:sno(s)RNA-containing ribonucleoprotein complex"/>
    <property type="evidence" value="ECO:0007669"/>
    <property type="project" value="InterPro"/>
</dbReference>
<gene>
    <name evidence="7" type="ORF">Esi_0082_0017</name>
</gene>
<dbReference type="PANTHER" id="PTHR31633:SF1">
    <property type="entry name" value="H_ACA RIBONUCLEOPROTEIN COMPLEX NON-CORE SUBUNIT NAF1"/>
    <property type="match status" value="1"/>
</dbReference>
<dbReference type="AlphaFoldDB" id="D8LTG9"/>
<reference evidence="7 8" key="1">
    <citation type="journal article" date="2010" name="Nature">
        <title>The Ectocarpus genome and the independent evolution of multicellularity in brown algae.</title>
        <authorList>
            <person name="Cock J.M."/>
            <person name="Sterck L."/>
            <person name="Rouze P."/>
            <person name="Scornet D."/>
            <person name="Allen A.E."/>
            <person name="Amoutzias G."/>
            <person name="Anthouard V."/>
            <person name="Artiguenave F."/>
            <person name="Aury J.M."/>
            <person name="Badger J.H."/>
            <person name="Beszteri B."/>
            <person name="Billiau K."/>
            <person name="Bonnet E."/>
            <person name="Bothwell J.H."/>
            <person name="Bowler C."/>
            <person name="Boyen C."/>
            <person name="Brownlee C."/>
            <person name="Carrano C.J."/>
            <person name="Charrier B."/>
            <person name="Cho G.Y."/>
            <person name="Coelho S.M."/>
            <person name="Collen J."/>
            <person name="Corre E."/>
            <person name="Da Silva C."/>
            <person name="Delage L."/>
            <person name="Delaroque N."/>
            <person name="Dittami S.M."/>
            <person name="Doulbeau S."/>
            <person name="Elias M."/>
            <person name="Farnham G."/>
            <person name="Gachon C.M."/>
            <person name="Gschloessl B."/>
            <person name="Heesch S."/>
            <person name="Jabbari K."/>
            <person name="Jubin C."/>
            <person name="Kawai H."/>
            <person name="Kimura K."/>
            <person name="Kloareg B."/>
            <person name="Kupper F.C."/>
            <person name="Lang D."/>
            <person name="Le Bail A."/>
            <person name="Leblanc C."/>
            <person name="Lerouge P."/>
            <person name="Lohr M."/>
            <person name="Lopez P.J."/>
            <person name="Martens C."/>
            <person name="Maumus F."/>
            <person name="Michel G."/>
            <person name="Miranda-Saavedra D."/>
            <person name="Morales J."/>
            <person name="Moreau H."/>
            <person name="Motomura T."/>
            <person name="Nagasato C."/>
            <person name="Napoli C.A."/>
            <person name="Nelson D.R."/>
            <person name="Nyvall-Collen P."/>
            <person name="Peters A.F."/>
            <person name="Pommier C."/>
            <person name="Potin P."/>
            <person name="Poulain J."/>
            <person name="Quesneville H."/>
            <person name="Read B."/>
            <person name="Rensing S.A."/>
            <person name="Ritter A."/>
            <person name="Rousvoal S."/>
            <person name="Samanta M."/>
            <person name="Samson G."/>
            <person name="Schroeder D.C."/>
            <person name="Segurens B."/>
            <person name="Strittmatter M."/>
            <person name="Tonon T."/>
            <person name="Tregear J.W."/>
            <person name="Valentin K."/>
            <person name="von Dassow P."/>
            <person name="Yamagishi T."/>
            <person name="Van de Peer Y."/>
            <person name="Wincker P."/>
        </authorList>
    </citation>
    <scope>NUCLEOTIDE SEQUENCE [LARGE SCALE GENOMIC DNA]</scope>
    <source>
        <strain evidence="8">Ec32 / CCAP1310/4</strain>
    </source>
</reference>
<feature type="compositionally biased region" description="Acidic residues" evidence="6">
    <location>
        <begin position="83"/>
        <end position="93"/>
    </location>
</feature>
<name>D8LTG9_ECTSI</name>
<evidence type="ECO:0000256" key="5">
    <source>
        <dbReference type="ARBA" id="ARBA00023242"/>
    </source>
</evidence>
<dbReference type="InterPro" id="IPR038664">
    <property type="entry name" value="Gar1/Naf1_Cbf5-bd_sf"/>
</dbReference>
<dbReference type="PANTHER" id="PTHR31633">
    <property type="entry name" value="H/ACA RIBONUCLEOPROTEIN COMPLEX NON-CORE SUBUNIT NAF1"/>
    <property type="match status" value="1"/>
</dbReference>
<dbReference type="GO" id="GO:0005634">
    <property type="term" value="C:nucleus"/>
    <property type="evidence" value="ECO:0007669"/>
    <property type="project" value="UniProtKB-SubCell"/>
</dbReference>
<dbReference type="EMBL" id="FN649056">
    <property type="protein sequence ID" value="CBN78010.1"/>
    <property type="molecule type" value="Genomic_DNA"/>
</dbReference>
<evidence type="ECO:0000256" key="2">
    <source>
        <dbReference type="ARBA" id="ARBA00022517"/>
    </source>
</evidence>
<dbReference type="GO" id="GO:0003723">
    <property type="term" value="F:RNA binding"/>
    <property type="evidence" value="ECO:0007669"/>
    <property type="project" value="UniProtKB-KW"/>
</dbReference>
<feature type="region of interest" description="Disordered" evidence="6">
    <location>
        <begin position="402"/>
        <end position="422"/>
    </location>
</feature>
<dbReference type="Proteomes" id="UP000002630">
    <property type="component" value="Linkage Group LG15"/>
</dbReference>
<keyword evidence="5" id="KW-0539">Nucleus</keyword>
<feature type="compositionally biased region" description="Basic and acidic residues" evidence="6">
    <location>
        <begin position="175"/>
        <end position="184"/>
    </location>
</feature>
<dbReference type="InterPro" id="IPR040309">
    <property type="entry name" value="Naf1"/>
</dbReference>
<dbReference type="OrthoDB" id="10414019at2759"/>